<dbReference type="InterPro" id="IPR009057">
    <property type="entry name" value="Homeodomain-like_sf"/>
</dbReference>
<organism evidence="15 16">
    <name type="scientific">Crassostrea virginica</name>
    <name type="common">Eastern oyster</name>
    <dbReference type="NCBI Taxonomy" id="6565"/>
    <lineage>
        <taxon>Eukaryota</taxon>
        <taxon>Metazoa</taxon>
        <taxon>Spiralia</taxon>
        <taxon>Lophotrochozoa</taxon>
        <taxon>Mollusca</taxon>
        <taxon>Bivalvia</taxon>
        <taxon>Autobranchia</taxon>
        <taxon>Pteriomorphia</taxon>
        <taxon>Ostreida</taxon>
        <taxon>Ostreoidea</taxon>
        <taxon>Ostreidae</taxon>
        <taxon>Crassostrea</taxon>
    </lineage>
</organism>
<evidence type="ECO:0000313" key="16">
    <source>
        <dbReference type="RefSeq" id="XP_022345453.1"/>
    </source>
</evidence>
<evidence type="ECO:0000259" key="13">
    <source>
        <dbReference type="PROSITE" id="PS50023"/>
    </source>
</evidence>
<dbReference type="GO" id="GO:0000981">
    <property type="term" value="F:DNA-binding transcription factor activity, RNA polymerase II-specific"/>
    <property type="evidence" value="ECO:0007669"/>
    <property type="project" value="TreeGrafter"/>
</dbReference>
<protein>
    <submittedName>
        <fullName evidence="16">LIM/homeobox protein Awh-like</fullName>
    </submittedName>
</protein>
<dbReference type="Pfam" id="PF00412">
    <property type="entry name" value="LIM"/>
    <property type="match status" value="2"/>
</dbReference>
<dbReference type="PROSITE" id="PS00478">
    <property type="entry name" value="LIM_DOMAIN_1"/>
    <property type="match status" value="1"/>
</dbReference>
<accession>A0A8B8F0Z0</accession>
<evidence type="ECO:0000256" key="12">
    <source>
        <dbReference type="SAM" id="MobiDB-lite"/>
    </source>
</evidence>
<dbReference type="SMART" id="SM00132">
    <property type="entry name" value="LIM"/>
    <property type="match status" value="2"/>
</dbReference>
<keyword evidence="4 10" id="KW-0862">Zinc</keyword>
<feature type="region of interest" description="Disordered" evidence="12">
    <location>
        <begin position="244"/>
        <end position="278"/>
    </location>
</feature>
<dbReference type="KEGG" id="cvn:111138000"/>
<evidence type="ECO:0000313" key="15">
    <source>
        <dbReference type="Proteomes" id="UP000694844"/>
    </source>
</evidence>
<evidence type="ECO:0000259" key="14">
    <source>
        <dbReference type="PROSITE" id="PS50071"/>
    </source>
</evidence>
<reference evidence="16" key="1">
    <citation type="submission" date="2025-08" db="UniProtKB">
        <authorList>
            <consortium name="RefSeq"/>
        </authorList>
    </citation>
    <scope>IDENTIFICATION</scope>
    <source>
        <tissue evidence="16">Whole sample</tissue>
    </source>
</reference>
<dbReference type="RefSeq" id="XP_022345453.1">
    <property type="nucleotide sequence ID" value="XM_022489745.1"/>
</dbReference>
<dbReference type="PROSITE" id="PS50023">
    <property type="entry name" value="LIM_DOMAIN_2"/>
    <property type="match status" value="2"/>
</dbReference>
<feature type="DNA-binding region" description="Homeobox" evidence="9">
    <location>
        <begin position="186"/>
        <end position="245"/>
    </location>
</feature>
<dbReference type="Gene3D" id="1.10.10.60">
    <property type="entry name" value="Homeodomain-like"/>
    <property type="match status" value="1"/>
</dbReference>
<proteinExistence type="predicted"/>
<dbReference type="GO" id="GO:0005634">
    <property type="term" value="C:nucleus"/>
    <property type="evidence" value="ECO:0007669"/>
    <property type="project" value="UniProtKB-SubCell"/>
</dbReference>
<keyword evidence="5 10" id="KW-0440">LIM domain</keyword>
<keyword evidence="3" id="KW-0677">Repeat</keyword>
<keyword evidence="6 9" id="KW-0238">DNA-binding</keyword>
<evidence type="ECO:0000256" key="10">
    <source>
        <dbReference type="PROSITE-ProRule" id="PRU00125"/>
    </source>
</evidence>
<comment type="subcellular location">
    <subcellularLocation>
        <location evidence="1 9 11">Nucleus</location>
    </subcellularLocation>
</comment>
<dbReference type="GO" id="GO:0046872">
    <property type="term" value="F:metal ion binding"/>
    <property type="evidence" value="ECO:0007669"/>
    <property type="project" value="UniProtKB-KW"/>
</dbReference>
<feature type="domain" description="LIM zinc-binding" evidence="13">
    <location>
        <begin position="111"/>
        <end position="172"/>
    </location>
</feature>
<sequence length="278" mass="31177">MLTELTRMDLSSDPDYCYVETGSSASSSLSSDSAFGEQLGCSIELCEGKICESCQEVIADRYFLHVNGGCWHADCLRCCVCYSSLEQEDSCFVKEDNIYCKQDYISEFGSKCSKCCRRIQATDWVRRARDHVYHLACFACDACQRQLSTGEEFALSGGQVLCLRHYKALVEGDTDKNSEPSSKPKAKRVRSSFTEEQLQILQANFRIESNPDSQELNRISLTAGVSRRVAQVWFQNARARQKKQQLFGNQAIRSNPSGYSHSQWSSGSEGQLSDSTSE</sequence>
<dbReference type="OrthoDB" id="10068367at2759"/>
<dbReference type="PANTHER" id="PTHR24208:SF127">
    <property type="entry name" value="LIM_HOMEOBOX PROTEIN AWH"/>
    <property type="match status" value="1"/>
</dbReference>
<feature type="domain" description="Homeobox" evidence="14">
    <location>
        <begin position="184"/>
        <end position="244"/>
    </location>
</feature>
<dbReference type="InterPro" id="IPR001356">
    <property type="entry name" value="HD"/>
</dbReference>
<dbReference type="InterPro" id="IPR050453">
    <property type="entry name" value="LIM_Homeobox_TF"/>
</dbReference>
<dbReference type="Gene3D" id="2.10.110.10">
    <property type="entry name" value="Cysteine Rich Protein"/>
    <property type="match status" value="2"/>
</dbReference>
<feature type="compositionally biased region" description="Polar residues" evidence="12">
    <location>
        <begin position="244"/>
        <end position="256"/>
    </location>
</feature>
<dbReference type="SUPFAM" id="SSF57716">
    <property type="entry name" value="Glucocorticoid receptor-like (DNA-binding domain)"/>
    <property type="match status" value="2"/>
</dbReference>
<keyword evidence="8 9" id="KW-0539">Nucleus</keyword>
<evidence type="ECO:0000256" key="4">
    <source>
        <dbReference type="ARBA" id="ARBA00022833"/>
    </source>
</evidence>
<evidence type="ECO:0000256" key="6">
    <source>
        <dbReference type="ARBA" id="ARBA00023125"/>
    </source>
</evidence>
<dbReference type="Proteomes" id="UP000694844">
    <property type="component" value="Chromosome 5"/>
</dbReference>
<dbReference type="InterPro" id="IPR001781">
    <property type="entry name" value="Znf_LIM"/>
</dbReference>
<evidence type="ECO:0000256" key="3">
    <source>
        <dbReference type="ARBA" id="ARBA00022737"/>
    </source>
</evidence>
<evidence type="ECO:0000256" key="5">
    <source>
        <dbReference type="ARBA" id="ARBA00023038"/>
    </source>
</evidence>
<evidence type="ECO:0000256" key="1">
    <source>
        <dbReference type="ARBA" id="ARBA00004123"/>
    </source>
</evidence>
<dbReference type="SUPFAM" id="SSF46689">
    <property type="entry name" value="Homeodomain-like"/>
    <property type="match status" value="1"/>
</dbReference>
<dbReference type="GO" id="GO:0030182">
    <property type="term" value="P:neuron differentiation"/>
    <property type="evidence" value="ECO:0007669"/>
    <property type="project" value="TreeGrafter"/>
</dbReference>
<evidence type="ECO:0000256" key="8">
    <source>
        <dbReference type="ARBA" id="ARBA00023242"/>
    </source>
</evidence>
<dbReference type="CDD" id="cd00086">
    <property type="entry name" value="homeodomain"/>
    <property type="match status" value="1"/>
</dbReference>
<feature type="compositionally biased region" description="Low complexity" evidence="12">
    <location>
        <begin position="257"/>
        <end position="270"/>
    </location>
</feature>
<dbReference type="PANTHER" id="PTHR24208">
    <property type="entry name" value="LIM/HOMEOBOX PROTEIN LHX"/>
    <property type="match status" value="1"/>
</dbReference>
<dbReference type="GeneID" id="111138000"/>
<evidence type="ECO:0000256" key="7">
    <source>
        <dbReference type="ARBA" id="ARBA00023155"/>
    </source>
</evidence>
<dbReference type="PROSITE" id="PS50071">
    <property type="entry name" value="HOMEOBOX_2"/>
    <property type="match status" value="1"/>
</dbReference>
<evidence type="ECO:0000256" key="9">
    <source>
        <dbReference type="PROSITE-ProRule" id="PRU00108"/>
    </source>
</evidence>
<dbReference type="SMART" id="SM00389">
    <property type="entry name" value="HOX"/>
    <property type="match status" value="1"/>
</dbReference>
<dbReference type="GO" id="GO:0000977">
    <property type="term" value="F:RNA polymerase II transcription regulatory region sequence-specific DNA binding"/>
    <property type="evidence" value="ECO:0007669"/>
    <property type="project" value="TreeGrafter"/>
</dbReference>
<keyword evidence="7 9" id="KW-0371">Homeobox</keyword>
<evidence type="ECO:0000256" key="2">
    <source>
        <dbReference type="ARBA" id="ARBA00022723"/>
    </source>
</evidence>
<evidence type="ECO:0000256" key="11">
    <source>
        <dbReference type="RuleBase" id="RU000682"/>
    </source>
</evidence>
<dbReference type="Pfam" id="PF00046">
    <property type="entry name" value="Homeodomain"/>
    <property type="match status" value="1"/>
</dbReference>
<keyword evidence="2 10" id="KW-0479">Metal-binding</keyword>
<dbReference type="AlphaFoldDB" id="A0A8B8F0Z0"/>
<name>A0A8B8F0Z0_CRAVI</name>
<keyword evidence="15" id="KW-1185">Reference proteome</keyword>
<feature type="domain" description="LIM zinc-binding" evidence="13">
    <location>
        <begin position="49"/>
        <end position="110"/>
    </location>
</feature>
<gene>
    <name evidence="16" type="primary">LOC111138000</name>
</gene>